<organism evidence="1 2">
    <name type="scientific">Methanobacterium lacus (strain AL-21)</name>
    <dbReference type="NCBI Taxonomy" id="877455"/>
    <lineage>
        <taxon>Archaea</taxon>
        <taxon>Methanobacteriati</taxon>
        <taxon>Methanobacteriota</taxon>
        <taxon>Methanomada group</taxon>
        <taxon>Methanobacteria</taxon>
        <taxon>Methanobacteriales</taxon>
        <taxon>Methanobacteriaceae</taxon>
        <taxon>Methanobacterium</taxon>
    </lineage>
</organism>
<dbReference type="AlphaFoldDB" id="F0T5V7"/>
<gene>
    <name evidence="1" type="ordered locus">Metbo_1105</name>
</gene>
<protein>
    <recommendedName>
        <fullName evidence="3">Nucleoside 2-deoxyribosyltransferase</fullName>
    </recommendedName>
</protein>
<dbReference type="HOGENOM" id="CLU_1014153_0_0_2"/>
<proteinExistence type="predicted"/>
<accession>F0T5V7</accession>
<dbReference type="Gene3D" id="3.40.50.450">
    <property type="match status" value="1"/>
</dbReference>
<dbReference type="OrthoDB" id="137974at2157"/>
<dbReference type="RefSeq" id="WP_013644701.1">
    <property type="nucleotide sequence ID" value="NC_015216.1"/>
</dbReference>
<dbReference type="eggNOG" id="arCOG06693">
    <property type="taxonomic scope" value="Archaea"/>
</dbReference>
<name>F0T5V7_METLA</name>
<evidence type="ECO:0008006" key="3">
    <source>
        <dbReference type="Google" id="ProtNLM"/>
    </source>
</evidence>
<dbReference type="KEGG" id="mel:Metbo_1105"/>
<keyword evidence="2" id="KW-1185">Reference proteome</keyword>
<sequence>MIKTEFKNQILKLKNDITKIEAIMEDVSTNGSHNIQDCDEKYKKIHFSINKKIHNFEKQGLKLLHLNSHQSLKDFYSYWKINLPTYQSRREYIRSLYNPMEQKINKILIEIDDDDYGTIDLKELEIDNDKGKFELKKDELEIDEKLCFVLMPFDEKFNSIYNTIKEIVEDDEFALNCKRADEIFTIGVIIEDIWNYIQKARILVAELTEKNPNVFYELGLAHAMNKEVILITQNVDDIPFDLGHHRYIVYENSIDGAEKLKEALKNTLREQLKE</sequence>
<reference evidence="1 2" key="2">
    <citation type="journal article" date="2014" name="Int. J. Syst. Evol. Microbiol.">
        <title>Methanobacterium paludis sp. nov. and a novel strain of Methanobacterium lacus isolated from northern peatlands.</title>
        <authorList>
            <person name="Cadillo-Quiroz H."/>
            <person name="Brauer S.L."/>
            <person name="Goodson N."/>
            <person name="Yavitt J.B."/>
            <person name="Zinder S.H."/>
        </authorList>
    </citation>
    <scope>NUCLEOTIDE SEQUENCE [LARGE SCALE GENOMIC DNA]</scope>
    <source>
        <strain evidence="1 2">AL-21</strain>
    </source>
</reference>
<dbReference type="GeneID" id="24964530"/>
<reference evidence="2" key="1">
    <citation type="submission" date="2011-02" db="EMBL/GenBank/DDBJ databases">
        <title>Complete sequence of Methanobacterium sp. AL-21.</title>
        <authorList>
            <consortium name="US DOE Joint Genome Institute"/>
            <person name="Lucas S."/>
            <person name="Copeland A."/>
            <person name="Lapidus A."/>
            <person name="Cheng J.-F."/>
            <person name="Goodwin L."/>
            <person name="Pitluck S."/>
            <person name="Chertkov O."/>
            <person name="Detter J.C."/>
            <person name="Han C."/>
            <person name="Tapia R."/>
            <person name="Land M."/>
            <person name="Hauser L."/>
            <person name="Kyrpides N."/>
            <person name="Ivanova N."/>
            <person name="Mikhailova N."/>
            <person name="Pagani I."/>
            <person name="Cadillo-Quiroz H."/>
            <person name="Imachi H."/>
            <person name="Zinder S."/>
            <person name="Liu W."/>
            <person name="Woyke T."/>
        </authorList>
    </citation>
    <scope>NUCLEOTIDE SEQUENCE [LARGE SCALE GENOMIC DNA]</scope>
    <source>
        <strain evidence="2">AL-21</strain>
    </source>
</reference>
<dbReference type="Proteomes" id="UP000007490">
    <property type="component" value="Chromosome"/>
</dbReference>
<dbReference type="EMBL" id="CP002551">
    <property type="protein sequence ID" value="ADZ09350.1"/>
    <property type="molecule type" value="Genomic_DNA"/>
</dbReference>
<dbReference type="SUPFAM" id="SSF52309">
    <property type="entry name" value="N-(deoxy)ribosyltransferase-like"/>
    <property type="match status" value="1"/>
</dbReference>
<evidence type="ECO:0000313" key="1">
    <source>
        <dbReference type="EMBL" id="ADZ09350.1"/>
    </source>
</evidence>
<evidence type="ECO:0000313" key="2">
    <source>
        <dbReference type="Proteomes" id="UP000007490"/>
    </source>
</evidence>